<dbReference type="PANTHER" id="PTHR43176:SF3">
    <property type="entry name" value="3-HYDROXYISOBUTYRYL-COA HYDROLASE, MITOCHONDRIAL"/>
    <property type="match status" value="1"/>
</dbReference>
<evidence type="ECO:0000313" key="5">
    <source>
        <dbReference type="EMBL" id="AZL94700.1"/>
    </source>
</evidence>
<dbReference type="InterPro" id="IPR045004">
    <property type="entry name" value="ECH_dom"/>
</dbReference>
<dbReference type="GO" id="GO:0006574">
    <property type="term" value="P:L-valine catabolic process"/>
    <property type="evidence" value="ECO:0007669"/>
    <property type="project" value="TreeGrafter"/>
</dbReference>
<feature type="domain" description="Enoyl-CoA hydratase/isomerase" evidence="4">
    <location>
        <begin position="111"/>
        <end position="443"/>
    </location>
</feature>
<evidence type="ECO:0000259" key="4">
    <source>
        <dbReference type="Pfam" id="PF16113"/>
    </source>
</evidence>
<organism evidence="5">
    <name type="scientific">Nephromyces sp. MMRI</name>
    <dbReference type="NCBI Taxonomy" id="2496275"/>
    <lineage>
        <taxon>Eukaryota</taxon>
        <taxon>Sar</taxon>
        <taxon>Alveolata</taxon>
        <taxon>Apicomplexa</taxon>
        <taxon>Aconoidasida</taxon>
        <taxon>Nephromycida</taxon>
        <taxon>Nephromyces</taxon>
    </lineage>
</organism>
<dbReference type="SUPFAM" id="SSF52096">
    <property type="entry name" value="ClpP/crotonase"/>
    <property type="match status" value="1"/>
</dbReference>
<accession>A0A3Q8UC44</accession>
<evidence type="ECO:0000256" key="2">
    <source>
        <dbReference type="ARBA" id="ARBA00011915"/>
    </source>
</evidence>
<proteinExistence type="evidence at transcript level"/>
<evidence type="ECO:0000256" key="1">
    <source>
        <dbReference type="ARBA" id="ARBA00001709"/>
    </source>
</evidence>
<dbReference type="PANTHER" id="PTHR43176">
    <property type="entry name" value="3-HYDROXYISOBUTYRYL-COA HYDROLASE-RELATED"/>
    <property type="match status" value="1"/>
</dbReference>
<dbReference type="GO" id="GO:0003860">
    <property type="term" value="F:3-hydroxyisobutyryl-CoA hydrolase activity"/>
    <property type="evidence" value="ECO:0007669"/>
    <property type="project" value="UniProtKB-EC"/>
</dbReference>
<sequence>MNRLNIIGEQIHSLSHEQSVTLNSANTMKLPSARLSGALMSSINKNVNLSNLHFSKTMTTPYQQSPSTSSSQSNRTFGNIAPKEATAIHSLLSEKAASQLKISNFQNGLLLIQLNRPKQLHALTEPMVTALGNLFAQARIDSDCKIVLLTSEGEKAFCAGGDVREVSRAHHDEAIQFFSNEYRMDYLVSRMQKPVISFWSGIVMGGGVGLSIFGSHRIATEKTIFAMPETTIGLFPDVGASHFLTKLPKGIGMYLGLTGMRINTKDLLHLGLATHFVPLCNLSALQNELQQIVLSSSSTTHESIERILRKFTVTDPLDAMEPQISPTLEENIQQYFGDEPQFHVMLERLKSNIQNPFCDETLKMLRQKCPLSCGVWMELYRQAKSLNLLDSLRLDFKLVQSFVKLDTNFIEGVRALLVDKDNLPHWNPACLEDVTAPMIQRLFNNPDAIPLDSKTSIPPP</sequence>
<dbReference type="NCBIfam" id="NF004127">
    <property type="entry name" value="PRK05617.1"/>
    <property type="match status" value="1"/>
</dbReference>
<keyword evidence="3 5" id="KW-0378">Hydrolase</keyword>
<dbReference type="AlphaFoldDB" id="A0A3Q8UC44"/>
<name>A0A3Q8UC44_9APIC</name>
<dbReference type="EC" id="3.1.2.4" evidence="2"/>
<dbReference type="Pfam" id="PF16113">
    <property type="entry name" value="ECH_2"/>
    <property type="match status" value="1"/>
</dbReference>
<dbReference type="InterPro" id="IPR029045">
    <property type="entry name" value="ClpP/crotonase-like_dom_sf"/>
</dbReference>
<protein>
    <recommendedName>
        <fullName evidence="2">3-hydroxyisobutyryl-CoA hydrolase</fullName>
        <ecNumber evidence="2">3.1.2.4</ecNumber>
    </recommendedName>
</protein>
<comment type="catalytic activity">
    <reaction evidence="1">
        <text>3-hydroxy-2-methylpropanoyl-CoA + H2O = 3-hydroxy-2-methylpropanoate + CoA + H(+)</text>
        <dbReference type="Rhea" id="RHEA:20888"/>
        <dbReference type="ChEBI" id="CHEBI:11805"/>
        <dbReference type="ChEBI" id="CHEBI:15377"/>
        <dbReference type="ChEBI" id="CHEBI:15378"/>
        <dbReference type="ChEBI" id="CHEBI:57287"/>
        <dbReference type="ChEBI" id="CHEBI:57340"/>
        <dbReference type="EC" id="3.1.2.4"/>
    </reaction>
</comment>
<dbReference type="EMBL" id="MK266197">
    <property type="protein sequence ID" value="AZL94700.1"/>
    <property type="molecule type" value="mRNA"/>
</dbReference>
<dbReference type="InterPro" id="IPR032259">
    <property type="entry name" value="HIBYL-CoA-H"/>
</dbReference>
<dbReference type="CDD" id="cd06558">
    <property type="entry name" value="crotonase-like"/>
    <property type="match status" value="1"/>
</dbReference>
<evidence type="ECO:0000256" key="3">
    <source>
        <dbReference type="ARBA" id="ARBA00022801"/>
    </source>
</evidence>
<dbReference type="Gene3D" id="3.90.226.10">
    <property type="entry name" value="2-enoyl-CoA Hydratase, Chain A, domain 1"/>
    <property type="match status" value="1"/>
</dbReference>
<reference evidence="5" key="1">
    <citation type="journal article" date="2018" name="Genome Biol. Evol.">
        <title>Nephromyces encodes a urate metabolism pathway and predicted peroxisomes, demonstrating these are not ancient losses of apicomplexans.</title>
        <authorList>
            <person name="Paight C."/>
            <person name="Slamovits C.H."/>
            <person name="Saffo M.B."/>
            <person name="Lane C.E."/>
        </authorList>
    </citation>
    <scope>NUCLEOTIDE SEQUENCE</scope>
    <source>
        <strain evidence="5">Neph428</strain>
    </source>
</reference>